<keyword evidence="2" id="KW-1185">Reference proteome</keyword>
<sequence length="160" mass="18287">MQYINPSTTRATVCKIFQRANRHLPRVLISMTTPSIIKVGLVMEINPEMLDTTLQQYKQRKIDEQQHAVDRYEQWQKVRKKAMQNAGGKLPKGFREFERLPPPPFVGDDSDISELSLELNAVSIDNEMLAELDESDIEMVPTPGLMHDVCAHNIARTLQV</sequence>
<reference evidence="1" key="2">
    <citation type="journal article" date="2020" name="Nat. Commun.">
        <title>Large-scale genome sequencing of mycorrhizal fungi provides insights into the early evolution of symbiotic traits.</title>
        <authorList>
            <person name="Miyauchi S."/>
            <person name="Kiss E."/>
            <person name="Kuo A."/>
            <person name="Drula E."/>
            <person name="Kohler A."/>
            <person name="Sanchez-Garcia M."/>
            <person name="Morin E."/>
            <person name="Andreopoulos B."/>
            <person name="Barry K.W."/>
            <person name="Bonito G."/>
            <person name="Buee M."/>
            <person name="Carver A."/>
            <person name="Chen C."/>
            <person name="Cichocki N."/>
            <person name="Clum A."/>
            <person name="Culley D."/>
            <person name="Crous P.W."/>
            <person name="Fauchery L."/>
            <person name="Girlanda M."/>
            <person name="Hayes R.D."/>
            <person name="Keri Z."/>
            <person name="LaButti K."/>
            <person name="Lipzen A."/>
            <person name="Lombard V."/>
            <person name="Magnuson J."/>
            <person name="Maillard F."/>
            <person name="Murat C."/>
            <person name="Nolan M."/>
            <person name="Ohm R.A."/>
            <person name="Pangilinan J."/>
            <person name="Pereira M.F."/>
            <person name="Perotto S."/>
            <person name="Peter M."/>
            <person name="Pfister S."/>
            <person name="Riley R."/>
            <person name="Sitrit Y."/>
            <person name="Stielow J.B."/>
            <person name="Szollosi G."/>
            <person name="Zifcakova L."/>
            <person name="Stursova M."/>
            <person name="Spatafora J.W."/>
            <person name="Tedersoo L."/>
            <person name="Vaario L.M."/>
            <person name="Yamada A."/>
            <person name="Yan M."/>
            <person name="Wang P."/>
            <person name="Xu J."/>
            <person name="Bruns T."/>
            <person name="Baldrian P."/>
            <person name="Vilgalys R."/>
            <person name="Dunand C."/>
            <person name="Henrissat B."/>
            <person name="Grigoriev I.V."/>
            <person name="Hibbett D."/>
            <person name="Nagy L.G."/>
            <person name="Martin F.M."/>
        </authorList>
    </citation>
    <scope>NUCLEOTIDE SEQUENCE</scope>
    <source>
        <strain evidence="1">BED1</strain>
    </source>
</reference>
<evidence type="ECO:0000313" key="2">
    <source>
        <dbReference type="Proteomes" id="UP001194468"/>
    </source>
</evidence>
<comment type="caution">
    <text evidence="1">The sequence shown here is derived from an EMBL/GenBank/DDBJ whole genome shotgun (WGS) entry which is preliminary data.</text>
</comment>
<name>A0AAD4BKR6_BOLED</name>
<dbReference type="EMBL" id="WHUW01000032">
    <property type="protein sequence ID" value="KAF8433776.1"/>
    <property type="molecule type" value="Genomic_DNA"/>
</dbReference>
<organism evidence="1 2">
    <name type="scientific">Boletus edulis BED1</name>
    <dbReference type="NCBI Taxonomy" id="1328754"/>
    <lineage>
        <taxon>Eukaryota</taxon>
        <taxon>Fungi</taxon>
        <taxon>Dikarya</taxon>
        <taxon>Basidiomycota</taxon>
        <taxon>Agaricomycotina</taxon>
        <taxon>Agaricomycetes</taxon>
        <taxon>Agaricomycetidae</taxon>
        <taxon>Boletales</taxon>
        <taxon>Boletineae</taxon>
        <taxon>Boletaceae</taxon>
        <taxon>Boletoideae</taxon>
        <taxon>Boletus</taxon>
    </lineage>
</organism>
<protein>
    <submittedName>
        <fullName evidence="1">Uncharacterized protein</fullName>
    </submittedName>
</protein>
<dbReference type="Proteomes" id="UP001194468">
    <property type="component" value="Unassembled WGS sequence"/>
</dbReference>
<proteinExistence type="predicted"/>
<evidence type="ECO:0000313" key="1">
    <source>
        <dbReference type="EMBL" id="KAF8433776.1"/>
    </source>
</evidence>
<reference evidence="1" key="1">
    <citation type="submission" date="2019-10" db="EMBL/GenBank/DDBJ databases">
        <authorList>
            <consortium name="DOE Joint Genome Institute"/>
            <person name="Kuo A."/>
            <person name="Miyauchi S."/>
            <person name="Kiss E."/>
            <person name="Drula E."/>
            <person name="Kohler A."/>
            <person name="Sanchez-Garcia M."/>
            <person name="Andreopoulos B."/>
            <person name="Barry K.W."/>
            <person name="Bonito G."/>
            <person name="Buee M."/>
            <person name="Carver A."/>
            <person name="Chen C."/>
            <person name="Cichocki N."/>
            <person name="Clum A."/>
            <person name="Culley D."/>
            <person name="Crous P.W."/>
            <person name="Fauchery L."/>
            <person name="Girlanda M."/>
            <person name="Hayes R."/>
            <person name="Keri Z."/>
            <person name="LaButti K."/>
            <person name="Lipzen A."/>
            <person name="Lombard V."/>
            <person name="Magnuson J."/>
            <person name="Maillard F."/>
            <person name="Morin E."/>
            <person name="Murat C."/>
            <person name="Nolan M."/>
            <person name="Ohm R."/>
            <person name="Pangilinan J."/>
            <person name="Pereira M."/>
            <person name="Perotto S."/>
            <person name="Peter M."/>
            <person name="Riley R."/>
            <person name="Sitrit Y."/>
            <person name="Stielow B."/>
            <person name="Szollosi G."/>
            <person name="Zifcakova L."/>
            <person name="Stursova M."/>
            <person name="Spatafora J.W."/>
            <person name="Tedersoo L."/>
            <person name="Vaario L.-M."/>
            <person name="Yamada A."/>
            <person name="Yan M."/>
            <person name="Wang P."/>
            <person name="Xu J."/>
            <person name="Bruns T."/>
            <person name="Baldrian P."/>
            <person name="Vilgalys R."/>
            <person name="Henrissat B."/>
            <person name="Grigoriev I.V."/>
            <person name="Hibbett D."/>
            <person name="Nagy L.G."/>
            <person name="Martin F.M."/>
        </authorList>
    </citation>
    <scope>NUCLEOTIDE SEQUENCE</scope>
    <source>
        <strain evidence="1">BED1</strain>
    </source>
</reference>
<accession>A0AAD4BKR6</accession>
<gene>
    <name evidence="1" type="ORF">L210DRAFT_3763455</name>
</gene>
<dbReference type="AlphaFoldDB" id="A0AAD4BKR6"/>